<dbReference type="SUPFAM" id="SSF47954">
    <property type="entry name" value="Cyclin-like"/>
    <property type="match status" value="1"/>
</dbReference>
<dbReference type="InterPro" id="IPR006671">
    <property type="entry name" value="Cyclin_N"/>
</dbReference>
<feature type="region of interest" description="Disordered" evidence="1">
    <location>
        <begin position="439"/>
        <end position="466"/>
    </location>
</feature>
<reference evidence="3" key="1">
    <citation type="submission" date="2021-01" db="EMBL/GenBank/DDBJ databases">
        <authorList>
            <person name="Kaushik A."/>
        </authorList>
    </citation>
    <scope>NUCLEOTIDE SEQUENCE</scope>
    <source>
        <strain evidence="3">Type strain: AG8-Rh-89/</strain>
    </source>
</reference>
<dbReference type="GO" id="GO:0000307">
    <property type="term" value="C:cyclin-dependent protein kinase holoenzyme complex"/>
    <property type="evidence" value="ECO:0007669"/>
    <property type="project" value="TreeGrafter"/>
</dbReference>
<dbReference type="CDD" id="cd20557">
    <property type="entry name" value="CYCLIN_ScPCL1-like"/>
    <property type="match status" value="1"/>
</dbReference>
<dbReference type="Gene3D" id="1.10.472.10">
    <property type="entry name" value="Cyclin-like"/>
    <property type="match status" value="1"/>
</dbReference>
<proteinExistence type="predicted"/>
<feature type="domain" description="Cyclin N-terminal" evidence="2">
    <location>
        <begin position="215"/>
        <end position="310"/>
    </location>
</feature>
<feature type="compositionally biased region" description="Polar residues" evidence="1">
    <location>
        <begin position="8"/>
        <end position="19"/>
    </location>
</feature>
<dbReference type="PANTHER" id="PTHR15615:SF108">
    <property type="entry name" value="PROTEIN CNPPD1"/>
    <property type="match status" value="1"/>
</dbReference>
<dbReference type="Pfam" id="PF00134">
    <property type="entry name" value="Cyclin_N"/>
    <property type="match status" value="1"/>
</dbReference>
<accession>A0A8H2X062</accession>
<evidence type="ECO:0000259" key="2">
    <source>
        <dbReference type="Pfam" id="PF00134"/>
    </source>
</evidence>
<dbReference type="GO" id="GO:0005634">
    <property type="term" value="C:nucleus"/>
    <property type="evidence" value="ECO:0007669"/>
    <property type="project" value="TreeGrafter"/>
</dbReference>
<dbReference type="EMBL" id="CAJMWZ010000203">
    <property type="protein sequence ID" value="CAE6413357.1"/>
    <property type="molecule type" value="Genomic_DNA"/>
</dbReference>
<dbReference type="GO" id="GO:0016538">
    <property type="term" value="F:cyclin-dependent protein serine/threonine kinase regulator activity"/>
    <property type="evidence" value="ECO:0007669"/>
    <property type="project" value="TreeGrafter"/>
</dbReference>
<name>A0A8H2X062_9AGAM</name>
<dbReference type="AlphaFoldDB" id="A0A8H2X062"/>
<evidence type="ECO:0000256" key="1">
    <source>
        <dbReference type="SAM" id="MobiDB-lite"/>
    </source>
</evidence>
<dbReference type="GO" id="GO:0019901">
    <property type="term" value="F:protein kinase binding"/>
    <property type="evidence" value="ECO:0007669"/>
    <property type="project" value="InterPro"/>
</dbReference>
<sequence>MDNDCDRTQSAFPTPQSAIMSHHEGSQDLHDDVKYRADSAIWSVLKNSNTNDMLRTPTFEDRHIKALVSLSGSLLSMLVQFGDDSVWGQTNLDLADFVLDTMDACADRKQAKELAAFLFKHIQGSTSITTNTTVEHEATLITPEENMEDKIESKEEEQGTVACSVLPAKQRVSRPEHNPPPIDYDPLPIAKLGARFVSDLFGSDACPETVVNYTPTLSEYICDVISKARVERPVAIYALALLNRLSARRRVSVPHGTFGLFITAYTIAGKMLGDNPYSNNSWCIAGQKLFTLEELNEMERKMCGDLMWELDIGVDELKNVEEKIQECYDGGISHVWPRMPTPSPLGTPASVAEQTSIFPTPSIPLVTPYNCQVQRGDFTPAAPQTSTSSDSFFRFGVDSSPRWVTPTPSELRSISADQEKWSNNNKQLIWVEYDMTDYESEGYEGSEGNTEDEEIEDSEMSDPDVF</sequence>
<dbReference type="InterPro" id="IPR036915">
    <property type="entry name" value="Cyclin-like_sf"/>
</dbReference>
<evidence type="ECO:0000313" key="3">
    <source>
        <dbReference type="EMBL" id="CAE6413357.1"/>
    </source>
</evidence>
<dbReference type="Proteomes" id="UP000663850">
    <property type="component" value="Unassembled WGS sequence"/>
</dbReference>
<protein>
    <recommendedName>
        <fullName evidence="2">Cyclin N-terminal domain-containing protein</fullName>
    </recommendedName>
</protein>
<organism evidence="3 4">
    <name type="scientific">Rhizoctonia solani</name>
    <dbReference type="NCBI Taxonomy" id="456999"/>
    <lineage>
        <taxon>Eukaryota</taxon>
        <taxon>Fungi</taxon>
        <taxon>Dikarya</taxon>
        <taxon>Basidiomycota</taxon>
        <taxon>Agaricomycotina</taxon>
        <taxon>Agaricomycetes</taxon>
        <taxon>Cantharellales</taxon>
        <taxon>Ceratobasidiaceae</taxon>
        <taxon>Rhizoctonia</taxon>
    </lineage>
</organism>
<feature type="region of interest" description="Disordered" evidence="1">
    <location>
        <begin position="1"/>
        <end position="25"/>
    </location>
</feature>
<dbReference type="PANTHER" id="PTHR15615">
    <property type="match status" value="1"/>
</dbReference>
<comment type="caution">
    <text evidence="3">The sequence shown here is derived from an EMBL/GenBank/DDBJ whole genome shotgun (WGS) entry which is preliminary data.</text>
</comment>
<dbReference type="InterPro" id="IPR013922">
    <property type="entry name" value="Cyclin_PHO80-like"/>
</dbReference>
<evidence type="ECO:0000313" key="4">
    <source>
        <dbReference type="Proteomes" id="UP000663850"/>
    </source>
</evidence>
<gene>
    <name evidence="3" type="ORF">RDB_LOCUS3139</name>
</gene>